<organism evidence="2 3">
    <name type="scientific">Pseudomonas tremae</name>
    <dbReference type="NCBI Taxonomy" id="200454"/>
    <lineage>
        <taxon>Bacteria</taxon>
        <taxon>Pseudomonadati</taxon>
        <taxon>Pseudomonadota</taxon>
        <taxon>Gammaproteobacteria</taxon>
        <taxon>Pseudomonadales</taxon>
        <taxon>Pseudomonadaceae</taxon>
        <taxon>Pseudomonas</taxon>
    </lineage>
</organism>
<evidence type="ECO:0000313" key="3">
    <source>
        <dbReference type="Proteomes" id="UP000050523"/>
    </source>
</evidence>
<proteinExistence type="predicted"/>
<accession>A0AA40P1E9</accession>
<feature type="transmembrane region" description="Helical" evidence="1">
    <location>
        <begin position="93"/>
        <end position="112"/>
    </location>
</feature>
<gene>
    <name evidence="2" type="ORF">ALO43_04256</name>
</gene>
<dbReference type="PANTHER" id="PTHR35813:SF1">
    <property type="entry name" value="INNER MEMBRANE PROTEIN YBAN"/>
    <property type="match status" value="1"/>
</dbReference>
<dbReference type="Proteomes" id="UP000050523">
    <property type="component" value="Unassembled WGS sequence"/>
</dbReference>
<protein>
    <recommendedName>
        <fullName evidence="4">DUF454 domain-containing protein</fullName>
    </recommendedName>
</protein>
<reference evidence="2 3" key="1">
    <citation type="submission" date="2015-09" db="EMBL/GenBank/DDBJ databases">
        <title>Genome announcement of multiple Pseudomonas syringae strains.</title>
        <authorList>
            <person name="Thakur S."/>
            <person name="Wang P.W."/>
            <person name="Gong Y."/>
            <person name="Weir B.S."/>
            <person name="Guttman D.S."/>
        </authorList>
    </citation>
    <scope>NUCLEOTIDE SEQUENCE [LARGE SCALE GENOMIC DNA]</scope>
    <source>
        <strain evidence="2 3">ICMP9151</strain>
    </source>
</reference>
<name>A0AA40P1E9_9PSED</name>
<dbReference type="GO" id="GO:0005886">
    <property type="term" value="C:plasma membrane"/>
    <property type="evidence" value="ECO:0007669"/>
    <property type="project" value="TreeGrafter"/>
</dbReference>
<dbReference type="EMBL" id="LJRO01000384">
    <property type="protein sequence ID" value="KPY94381.1"/>
    <property type="molecule type" value="Genomic_DNA"/>
</dbReference>
<dbReference type="Pfam" id="PF04304">
    <property type="entry name" value="DUF454"/>
    <property type="match status" value="1"/>
</dbReference>
<keyword evidence="1" id="KW-0472">Membrane</keyword>
<dbReference type="PANTHER" id="PTHR35813">
    <property type="entry name" value="INNER MEMBRANE PROTEIN YBAN"/>
    <property type="match status" value="1"/>
</dbReference>
<keyword evidence="1" id="KW-0812">Transmembrane</keyword>
<dbReference type="InterPro" id="IPR007401">
    <property type="entry name" value="DUF454"/>
</dbReference>
<evidence type="ECO:0000313" key="2">
    <source>
        <dbReference type="EMBL" id="KPY94381.1"/>
    </source>
</evidence>
<dbReference type="AlphaFoldDB" id="A0AA40P1E9"/>
<evidence type="ECO:0000256" key="1">
    <source>
        <dbReference type="SAM" id="Phobius"/>
    </source>
</evidence>
<keyword evidence="1" id="KW-1133">Transmembrane helix</keyword>
<evidence type="ECO:0008006" key="4">
    <source>
        <dbReference type="Google" id="ProtNLM"/>
    </source>
</evidence>
<feature type="transmembrane region" description="Helical" evidence="1">
    <location>
        <begin position="162"/>
        <end position="179"/>
    </location>
</feature>
<sequence>MMNDKCLGTMTIVPTLQLGHAALDALRPLPKSVTQRQPPLDQRASTERSCKRIDSETATGMKKRPVLLSWPGFPNLPVETMTYKPPGSRLSRLLYGILAYTALGIGIVAIFVPGLPTTEFILLAAWAATRSSPRLNAWLENHRVFGPILYNWRNGRLVARKAKISATISMLVCAVVMLSLIGHAWWLYLALTGMALGNLWIWSRPEPAKKAD</sequence>
<comment type="caution">
    <text evidence="2">The sequence shown here is derived from an EMBL/GenBank/DDBJ whole genome shotgun (WGS) entry which is preliminary data.</text>
</comment>